<evidence type="ECO:0000256" key="1">
    <source>
        <dbReference type="SAM" id="Phobius"/>
    </source>
</evidence>
<dbReference type="EMBL" id="JACHXN010000002">
    <property type="protein sequence ID" value="MBB3144423.1"/>
    <property type="molecule type" value="Genomic_DNA"/>
</dbReference>
<proteinExistence type="predicted"/>
<dbReference type="AlphaFoldDB" id="A0A839U388"/>
<name>A0A839U388_9HYPH</name>
<evidence type="ECO:0000313" key="2">
    <source>
        <dbReference type="EMBL" id="MBB3144423.1"/>
    </source>
</evidence>
<protein>
    <submittedName>
        <fullName evidence="2">Uncharacterized protein</fullName>
    </submittedName>
</protein>
<dbReference type="InterPro" id="IPR049641">
    <property type="entry name" value="THIVI_2564-like"/>
</dbReference>
<dbReference type="Proteomes" id="UP000554520">
    <property type="component" value="Unassembled WGS sequence"/>
</dbReference>
<dbReference type="NCBIfam" id="NF041949">
    <property type="entry name" value="THIVI_2564_fam"/>
    <property type="match status" value="1"/>
</dbReference>
<keyword evidence="1" id="KW-0472">Membrane</keyword>
<evidence type="ECO:0000313" key="3">
    <source>
        <dbReference type="Proteomes" id="UP000554520"/>
    </source>
</evidence>
<sequence>MSILISLLITVLVIFLVLYLVQMLPLDARAKQIVRVIVVVIGIISLLRYLAVF</sequence>
<feature type="transmembrane region" description="Helical" evidence="1">
    <location>
        <begin position="33"/>
        <end position="51"/>
    </location>
</feature>
<gene>
    <name evidence="2" type="ORF">FHS21_000819</name>
</gene>
<keyword evidence="3" id="KW-1185">Reference proteome</keyword>
<dbReference type="RefSeq" id="WP_112526786.1">
    <property type="nucleotide sequence ID" value="NZ_JACHXN010000002.1"/>
</dbReference>
<keyword evidence="1" id="KW-1133">Transmembrane helix</keyword>
<reference evidence="2 3" key="1">
    <citation type="submission" date="2020-08" db="EMBL/GenBank/DDBJ databases">
        <title>Genomic Encyclopedia of Type Strains, Phase III (KMG-III): the genomes of soil and plant-associated and newly described type strains.</title>
        <authorList>
            <person name="Whitman W."/>
        </authorList>
    </citation>
    <scope>NUCLEOTIDE SEQUENCE [LARGE SCALE GENOMIC DNA]</scope>
    <source>
        <strain evidence="2 3">CECT 7015</strain>
    </source>
</reference>
<organism evidence="2 3">
    <name type="scientific">Phyllobacterium trifolii</name>
    <dbReference type="NCBI Taxonomy" id="300193"/>
    <lineage>
        <taxon>Bacteria</taxon>
        <taxon>Pseudomonadati</taxon>
        <taxon>Pseudomonadota</taxon>
        <taxon>Alphaproteobacteria</taxon>
        <taxon>Hyphomicrobiales</taxon>
        <taxon>Phyllobacteriaceae</taxon>
        <taxon>Phyllobacterium</taxon>
    </lineage>
</organism>
<keyword evidence="1" id="KW-0812">Transmembrane</keyword>
<accession>A0A839U388</accession>
<comment type="caution">
    <text evidence="2">The sequence shown here is derived from an EMBL/GenBank/DDBJ whole genome shotgun (WGS) entry which is preliminary data.</text>
</comment>